<comment type="caution">
    <text evidence="1">The sequence shown here is derived from an EMBL/GenBank/DDBJ whole genome shotgun (WGS) entry which is preliminary data.</text>
</comment>
<sequence length="387" mass="44438">MKKITAFLTALVLAAGTILGLHIHASGSLNFHNPKFGYWTAKQKFESPEVMKQNLDQNTLVVMGSSELKHGKKTPYHPQNVFKNNQLNMMLIGTGHYQCLSHAITLAALEPQMQKRKVVLLVSPQWFRKTGIEPAAFASRFSESSYIDMLQNSKLSKETKEYITRRAESLLDADRPTQKRIISYDNLLVKKSGNPLEKLRFLLYKGFLEEKQKQSILMLAEANGIAKPSTKAYHTGAPDWNTLEAQALKDGQKAASNNEFQISDKYYEWKVKPQLESRKGSSRNSSYASSPEYEDLKCFLNVCKDLNIEPMLVLLPVNGRWYDYTEFPKNDLEQFYKNVRDIAHSYKGTQVVDYSEEYYTDHFMEDTIHIGWKGWVKVDEVLYQFGV</sequence>
<dbReference type="PANTHER" id="PTHR40039">
    <property type="entry name" value="PROTEIN DLTD"/>
    <property type="match status" value="1"/>
</dbReference>
<protein>
    <submittedName>
        <fullName evidence="1">D-alanyl-lipoteichoic acid biosynthesis protein DltD</fullName>
    </submittedName>
</protein>
<dbReference type="NCBIfam" id="TIGR04092">
    <property type="entry name" value="LTA_DltD"/>
    <property type="match status" value="1"/>
</dbReference>
<evidence type="ECO:0000313" key="1">
    <source>
        <dbReference type="EMBL" id="MBU3875282.1"/>
    </source>
</evidence>
<dbReference type="PANTHER" id="PTHR40039:SF1">
    <property type="entry name" value="PROTEIN DLTD"/>
    <property type="match status" value="1"/>
</dbReference>
<dbReference type="RefSeq" id="WP_216240192.1">
    <property type="nucleotide sequence ID" value="NZ_JABACJ020000003.1"/>
</dbReference>
<reference evidence="1 2" key="1">
    <citation type="submission" date="2021-06" db="EMBL/GenBank/DDBJ databases">
        <title>Faecalicatena sp. nov. isolated from porcine feces.</title>
        <authorList>
            <person name="Oh B.S."/>
            <person name="Lee J.H."/>
        </authorList>
    </citation>
    <scope>NUCLEOTIDE SEQUENCE [LARGE SCALE GENOMIC DNA]</scope>
    <source>
        <strain evidence="1 2">AGMB00832</strain>
    </source>
</reference>
<accession>A0ABS6D110</accession>
<dbReference type="InterPro" id="IPR006998">
    <property type="entry name" value="DltD"/>
</dbReference>
<keyword evidence="2" id="KW-1185">Reference proteome</keyword>
<dbReference type="EMBL" id="JABACJ020000003">
    <property type="protein sequence ID" value="MBU3875282.1"/>
    <property type="molecule type" value="Genomic_DNA"/>
</dbReference>
<name>A0ABS6D110_9FIRM</name>
<gene>
    <name evidence="1" type="primary">dltD</name>
    <name evidence="1" type="ORF">HGO97_005555</name>
</gene>
<dbReference type="InterPro" id="IPR023896">
    <property type="entry name" value="LTA_DltD"/>
</dbReference>
<proteinExistence type="predicted"/>
<dbReference type="Pfam" id="PF04914">
    <property type="entry name" value="DltD"/>
    <property type="match status" value="1"/>
</dbReference>
<dbReference type="Proteomes" id="UP000723714">
    <property type="component" value="Unassembled WGS sequence"/>
</dbReference>
<organism evidence="1 2">
    <name type="scientific">Faecalicatena faecalis</name>
    <dbReference type="NCBI Taxonomy" id="2726362"/>
    <lineage>
        <taxon>Bacteria</taxon>
        <taxon>Bacillati</taxon>
        <taxon>Bacillota</taxon>
        <taxon>Clostridia</taxon>
        <taxon>Lachnospirales</taxon>
        <taxon>Lachnospiraceae</taxon>
        <taxon>Faecalicatena</taxon>
    </lineage>
</organism>
<evidence type="ECO:0000313" key="2">
    <source>
        <dbReference type="Proteomes" id="UP000723714"/>
    </source>
</evidence>